<dbReference type="Proteomes" id="UP000830729">
    <property type="component" value="Chromosome"/>
</dbReference>
<feature type="transmembrane region" description="Helical" evidence="6">
    <location>
        <begin position="91"/>
        <end position="108"/>
    </location>
</feature>
<dbReference type="KEGG" id="halx:M0R89_03145"/>
<protein>
    <submittedName>
        <fullName evidence="7">Phosphate-starvation-inducible PsiE family protein</fullName>
    </submittedName>
</protein>
<gene>
    <name evidence="7" type="ORF">M0R89_03145</name>
</gene>
<keyword evidence="2" id="KW-1003">Cell membrane</keyword>
<evidence type="ECO:0000313" key="7">
    <source>
        <dbReference type="EMBL" id="UPV75072.1"/>
    </source>
</evidence>
<dbReference type="GO" id="GO:0005886">
    <property type="term" value="C:plasma membrane"/>
    <property type="evidence" value="ECO:0007669"/>
    <property type="project" value="UniProtKB-SubCell"/>
</dbReference>
<dbReference type="GeneID" id="72184162"/>
<keyword evidence="5 6" id="KW-0472">Membrane</keyword>
<feature type="transmembrane region" description="Helical" evidence="6">
    <location>
        <begin position="120"/>
        <end position="141"/>
    </location>
</feature>
<proteinExistence type="predicted"/>
<reference evidence="7 8" key="1">
    <citation type="submission" date="2022-04" db="EMBL/GenBank/DDBJ databases">
        <title>Diverse halophilic archaea isolated from saline environments.</title>
        <authorList>
            <person name="Cui H.-L."/>
        </authorList>
    </citation>
    <scope>NUCLEOTIDE SEQUENCE [LARGE SCALE GENOMIC DNA]</scope>
    <source>
        <strain evidence="7 8">XZYJT49</strain>
    </source>
</reference>
<evidence type="ECO:0000256" key="1">
    <source>
        <dbReference type="ARBA" id="ARBA00004651"/>
    </source>
</evidence>
<dbReference type="AlphaFoldDB" id="A0A8U0HVF9"/>
<organism evidence="7 8">
    <name type="scientific">Halorussus limi</name>
    <dbReference type="NCBI Taxonomy" id="2938695"/>
    <lineage>
        <taxon>Archaea</taxon>
        <taxon>Methanobacteriati</taxon>
        <taxon>Methanobacteriota</taxon>
        <taxon>Stenosarchaea group</taxon>
        <taxon>Halobacteria</taxon>
        <taxon>Halobacteriales</taxon>
        <taxon>Haladaptataceae</taxon>
        <taxon>Halorussus</taxon>
    </lineage>
</organism>
<accession>A0A8U0HVF9</accession>
<evidence type="ECO:0000256" key="5">
    <source>
        <dbReference type="ARBA" id="ARBA00023136"/>
    </source>
</evidence>
<dbReference type="InterPro" id="IPR020948">
    <property type="entry name" value="P_starv_induced_PsiE-like"/>
</dbReference>
<evidence type="ECO:0000256" key="4">
    <source>
        <dbReference type="ARBA" id="ARBA00022989"/>
    </source>
</evidence>
<evidence type="ECO:0000256" key="6">
    <source>
        <dbReference type="SAM" id="Phobius"/>
    </source>
</evidence>
<dbReference type="Pfam" id="PF06146">
    <property type="entry name" value="PsiE"/>
    <property type="match status" value="1"/>
</dbReference>
<dbReference type="EMBL" id="CP096659">
    <property type="protein sequence ID" value="UPV75072.1"/>
    <property type="molecule type" value="Genomic_DNA"/>
</dbReference>
<name>A0A8U0HVF9_9EURY</name>
<feature type="transmembrane region" description="Helical" evidence="6">
    <location>
        <begin position="61"/>
        <end position="79"/>
    </location>
</feature>
<evidence type="ECO:0000256" key="2">
    <source>
        <dbReference type="ARBA" id="ARBA00022475"/>
    </source>
</evidence>
<comment type="subcellular location">
    <subcellularLocation>
        <location evidence="1">Cell membrane</location>
        <topology evidence="1">Multi-pass membrane protein</topology>
    </subcellularLocation>
</comment>
<keyword evidence="4 6" id="KW-1133">Transmembrane helix</keyword>
<keyword evidence="8" id="KW-1185">Reference proteome</keyword>
<feature type="transmembrane region" description="Helical" evidence="6">
    <location>
        <begin position="12"/>
        <end position="41"/>
    </location>
</feature>
<keyword evidence="3 6" id="KW-0812">Transmembrane</keyword>
<sequence length="152" mass="16407">MDRIDATRITSWLEGSVTLLQTVIAGFLVVLLLLGVVNLAITIVASVTTFGATDPTDVVSLIRSAIDVVLYLFVVVELYKTVVAYVETDSVVIAVIHAGLIAVVRQVIIFKPDDYNPTEAITIAGVYVLLLAVLLFGFYVVHNEIESGAELE</sequence>
<dbReference type="RefSeq" id="WP_248651115.1">
    <property type="nucleotide sequence ID" value="NZ_CP096659.1"/>
</dbReference>
<evidence type="ECO:0000313" key="8">
    <source>
        <dbReference type="Proteomes" id="UP000830729"/>
    </source>
</evidence>
<evidence type="ECO:0000256" key="3">
    <source>
        <dbReference type="ARBA" id="ARBA00022692"/>
    </source>
</evidence>